<dbReference type="STRING" id="290052.ASU35_09990"/>
<dbReference type="AlphaFoldDB" id="A0A0V8QGM1"/>
<dbReference type="RefSeq" id="WP_058352548.1">
    <property type="nucleotide sequence ID" value="NZ_CABMMD010000150.1"/>
</dbReference>
<dbReference type="Proteomes" id="UP000054874">
    <property type="component" value="Unassembled WGS sequence"/>
</dbReference>
<proteinExistence type="predicted"/>
<dbReference type="EMBL" id="LNAM01000150">
    <property type="protein sequence ID" value="KSV59241.1"/>
    <property type="molecule type" value="Genomic_DNA"/>
</dbReference>
<feature type="domain" description="SbsA Ig-like" evidence="2">
    <location>
        <begin position="32"/>
        <end position="111"/>
    </location>
</feature>
<keyword evidence="1" id="KW-0732">Signal</keyword>
<dbReference type="OrthoDB" id="1986557at2"/>
<dbReference type="InterPro" id="IPR014755">
    <property type="entry name" value="Cu-Rt/internalin_Ig-like"/>
</dbReference>
<comment type="caution">
    <text evidence="3">The sequence shown here is derived from an EMBL/GenBank/DDBJ whole genome shotgun (WGS) entry which is preliminary data.</text>
</comment>
<dbReference type="Pfam" id="PF13205">
    <property type="entry name" value="Big_5"/>
    <property type="match status" value="1"/>
</dbReference>
<name>A0A0V8QGM1_9FIRM</name>
<gene>
    <name evidence="3" type="ORF">ASU35_09990</name>
</gene>
<dbReference type="Gene3D" id="2.60.40.1220">
    <property type="match status" value="1"/>
</dbReference>
<keyword evidence="4" id="KW-1185">Reference proteome</keyword>
<protein>
    <recommendedName>
        <fullName evidence="2">SbsA Ig-like domain-containing protein</fullName>
    </recommendedName>
</protein>
<evidence type="ECO:0000256" key="1">
    <source>
        <dbReference type="ARBA" id="ARBA00022729"/>
    </source>
</evidence>
<evidence type="ECO:0000259" key="2">
    <source>
        <dbReference type="Pfam" id="PF13205"/>
    </source>
</evidence>
<evidence type="ECO:0000313" key="3">
    <source>
        <dbReference type="EMBL" id="KSV59241.1"/>
    </source>
</evidence>
<dbReference type="InterPro" id="IPR032812">
    <property type="entry name" value="SbsA_Ig"/>
</dbReference>
<organism evidence="3 4">
    <name type="scientific">Acetivibrio ethanolgignens</name>
    <dbReference type="NCBI Taxonomy" id="290052"/>
    <lineage>
        <taxon>Bacteria</taxon>
        <taxon>Bacillati</taxon>
        <taxon>Bacillota</taxon>
        <taxon>Clostridia</taxon>
        <taxon>Eubacteriales</taxon>
        <taxon>Oscillospiraceae</taxon>
        <taxon>Acetivibrio</taxon>
    </lineage>
</organism>
<accession>A0A0V8QGM1</accession>
<sequence>MSNYLDIEAMSDGLEDKVKQNLRFKTGKFVWRVKFTTPLDARTVNNVNLFVTSADGKILNTSIHYDAESSVIEIEPLEAYAQHESYTLNITTKVQSRGGQKLKAPVRLQFKID</sequence>
<evidence type="ECO:0000313" key="4">
    <source>
        <dbReference type="Proteomes" id="UP000054874"/>
    </source>
</evidence>
<reference evidence="3 4" key="1">
    <citation type="submission" date="2015-11" db="EMBL/GenBank/DDBJ databases">
        <title>Butyribacter intestini gen. nov., sp. nov., a butyric acid-producing bacterium of the family Lachnospiraceae isolated from the human faeces.</title>
        <authorList>
            <person name="Zou Y."/>
            <person name="Xue W."/>
            <person name="Luo G."/>
            <person name="Lv M."/>
        </authorList>
    </citation>
    <scope>NUCLEOTIDE SEQUENCE [LARGE SCALE GENOMIC DNA]</scope>
    <source>
        <strain evidence="3 4">ACET-33324</strain>
    </source>
</reference>